<proteinExistence type="predicted"/>
<protein>
    <submittedName>
        <fullName evidence="1">Uncharacterized protein</fullName>
    </submittedName>
</protein>
<gene>
    <name evidence="1" type="ORF">AMC81_CH01892</name>
</gene>
<sequence>MSGAVLTVSTDDGEDIPIIQLLDEYGDETDDLEEAAFAICQTKDGRLVAVQITACEEVTIN</sequence>
<dbReference type="RefSeq" id="WP_064832574.1">
    <property type="nucleotide sequence ID" value="NZ_CP013568.1"/>
</dbReference>
<reference evidence="1 2" key="1">
    <citation type="submission" date="2015-11" db="EMBL/GenBank/DDBJ databases">
        <title>The limits of bacterial species coexistence and the symbiotic plasmid transference in sympatric Rhizobium populations.</title>
        <authorList>
            <person name="Perez-Carrascal O.M."/>
            <person name="VanInsberghe D."/>
            <person name="Juarez S."/>
            <person name="Polz M.F."/>
            <person name="Vinuesa P."/>
            <person name="Gonzalez V."/>
        </authorList>
    </citation>
    <scope>NUCLEOTIDE SEQUENCE [LARGE SCALE GENOMIC DNA]</scope>
    <source>
        <strain evidence="1 2">N771</strain>
    </source>
</reference>
<evidence type="ECO:0000313" key="1">
    <source>
        <dbReference type="EMBL" id="ANL84673.1"/>
    </source>
</evidence>
<dbReference type="EMBL" id="CP013568">
    <property type="protein sequence ID" value="ANL84673.1"/>
    <property type="molecule type" value="Genomic_DNA"/>
</dbReference>
<organism evidence="1 2">
    <name type="scientific">Rhizobium phaseoli</name>
    <dbReference type="NCBI Taxonomy" id="396"/>
    <lineage>
        <taxon>Bacteria</taxon>
        <taxon>Pseudomonadati</taxon>
        <taxon>Pseudomonadota</taxon>
        <taxon>Alphaproteobacteria</taxon>
        <taxon>Hyphomicrobiales</taxon>
        <taxon>Rhizobiaceae</taxon>
        <taxon>Rhizobium/Agrobacterium group</taxon>
        <taxon>Rhizobium</taxon>
    </lineage>
</organism>
<name>A0ABM6C9D5_9HYPH</name>
<dbReference type="Proteomes" id="UP000078551">
    <property type="component" value="Chromosome"/>
</dbReference>
<accession>A0ABM6C9D5</accession>
<evidence type="ECO:0000313" key="2">
    <source>
        <dbReference type="Proteomes" id="UP000078551"/>
    </source>
</evidence>
<keyword evidence="2" id="KW-1185">Reference proteome</keyword>